<feature type="region of interest" description="Disordered" evidence="1">
    <location>
        <begin position="349"/>
        <end position="378"/>
    </location>
</feature>
<feature type="compositionally biased region" description="Low complexity" evidence="1">
    <location>
        <begin position="859"/>
        <end position="878"/>
    </location>
</feature>
<evidence type="ECO:0000256" key="1">
    <source>
        <dbReference type="SAM" id="MobiDB-lite"/>
    </source>
</evidence>
<feature type="region of interest" description="Disordered" evidence="1">
    <location>
        <begin position="59"/>
        <end position="169"/>
    </location>
</feature>
<feature type="region of interest" description="Disordered" evidence="1">
    <location>
        <begin position="450"/>
        <end position="475"/>
    </location>
</feature>
<name>A0A814PKV0_9BILA</name>
<feature type="compositionally biased region" description="Polar residues" evidence="1">
    <location>
        <begin position="1677"/>
        <end position="1692"/>
    </location>
</feature>
<feature type="compositionally biased region" description="Low complexity" evidence="1">
    <location>
        <begin position="156"/>
        <end position="168"/>
    </location>
</feature>
<comment type="caution">
    <text evidence="2">The sequence shown here is derived from an EMBL/GenBank/DDBJ whole genome shotgun (WGS) entry which is preliminary data.</text>
</comment>
<dbReference type="EMBL" id="CAJNOG010000240">
    <property type="protein sequence ID" value="CAF1107429.1"/>
    <property type="molecule type" value="Genomic_DNA"/>
</dbReference>
<proteinExistence type="predicted"/>
<feature type="compositionally biased region" description="Low complexity" evidence="1">
    <location>
        <begin position="1244"/>
        <end position="1262"/>
    </location>
</feature>
<reference evidence="2" key="1">
    <citation type="submission" date="2021-02" db="EMBL/GenBank/DDBJ databases">
        <authorList>
            <person name="Nowell W R."/>
        </authorList>
    </citation>
    <scope>NUCLEOTIDE SEQUENCE</scope>
</reference>
<feature type="region of interest" description="Disordered" evidence="1">
    <location>
        <begin position="1499"/>
        <end position="1522"/>
    </location>
</feature>
<feature type="compositionally biased region" description="Low complexity" evidence="1">
    <location>
        <begin position="1170"/>
        <end position="1182"/>
    </location>
</feature>
<feature type="compositionally biased region" description="Polar residues" evidence="1">
    <location>
        <begin position="1160"/>
        <end position="1169"/>
    </location>
</feature>
<gene>
    <name evidence="2" type="ORF">JYZ213_LOCUS21732</name>
</gene>
<accession>A0A814PKV0</accession>
<sequence>MTRYEEKLYFQSVFDAIDQVYNLKKSQKHSGYEERLRASFNKLLIPDWYNHEYTATNGLRKTKSHGHVPRVKRSNTNNDTNNNTNNNNNSINNHHNNNDDTPDTSVSSSINSPHLSNGNHKQSYRHRSTSRSWSERPPLRRDSTTSTYDTNASVINGRSSTTSNGSTSLYAPGVQRVAQSSTWYKPRSFSTKISNGNTNGHLIEVPKPLPRCSKIDQEHIQSSDSSSSSSPSSSSKLDNVRYPIKPRTMAQAPIPKEESVLDISSDIDTTITQQSLVTQTSPLFEPIIDNQSIVVTTIPRTNSLRSVSSDAESYRSAVLPPADKNLIQTDSSSYASFSDRCISPSTASYHTARAGDTSSSSSVTGYETPTPQLDDDNLTLSVHSSLSDLSHAETLEPNAEDLDIATVSTSEQKSTIIPSVAIGMENSTLPIITSTPSSVNNTTTIESHPIENTNWYDGSEKTFNHPTTPTIENESSEIREISNDEILCEIDINAVGDEFFLFSPRNSTDNEASNFLHDDDNNNNNNSLQIEQIESPTQTSKRIFSMEDKTSNNFHISSSNDPFGFDDNNNNINHSSTMITNLDDISNDDNNSNTNYRRPIQEDILYEVEHENSLSDHSQNTSSIIAADDKILIKFDANIDYLTTTDSPIINTNIKEMSTIESDKSPPKTTDNNVLPIYILPPLYTTSQSDEHSTSLHIDTSDNLEKWNTVIHHFSDLSSPSAYTSKIRHRHYSVGSYYDHKTTTVTLHPNHSMYFLGSAPVSPLSRTSTTSSESHYHIHHYPSPISYDNVSLNALRRVNPFLDTNTYSPSVSNYNYRRTTEYRSSSLNREDKSRTITYTSPKMTSKSVERTIPVTHTEPPSVVPQSIISPPSTRTSSIVFPQYEVPTIHPRTTHETRRSSPSPPPPPRPNLFEQESSFIRRTILHKNPTSSAIEQEPSVSSSSSSSTQVHSKTKRGRVRTPSPPIRTKPSDKTYKQNIYQEIDSTSTDDDQLQTTSNADLQFIRGAIDRVFHFNGQSTTDTTDESSTYYDEVTDDNQTKSKKTSTQYPAVEAIQRFYNHKNSTDSDKRISTEQVTNLDDITSNNSSISKKTKSRSPPITARKMDYSKTKSSNQERMSSDEVDDTLNDIEDVDSHDEKLKRQTLNNSSSHSSTENSPINSLNTQIKSKALSQQTQTIKQQKSSHPTNRSSVSPIEIVTNMVIERDDIDDDHNNNNNIEINQVMDDMVIFYDDIEIVENVSSSCSSESECESKSCTTSSFSSSSHHYSKPVNTNINEVQPPPPPPIPARTLKPTYLINNQQQPPSSTPPPPPLPTLTTNRNYELEKALVRKKFDVNTVNDIINRTDYNMESSVSHRHPSARHFVGKLNSDDSPSQSTLTNGHKRIPAKAPISTIPIRSASALPTHEKNRSIIADTNALVKQIQSSLSRNSLHDTQVHSKTLSTSNKDLRAFVSSTYSPTNENTIDDNGTVHLRPHTNNVDEQIFKRQARLSKSFHNVSEYNSTDGFSKTDQNSTLKSQPSKSFENNLDQVSHNQTKQIHVPLNLTSVVTSTSFSALTNSDDNTRMLSMKWYTGQVSANSEICYNPHYIDPNDLLTGYIFTHSNQEIQALFSRLQASNDARIHAALDDIRSRVAQFDITKTQEDLHTFMRYLESRIRDLSNKKTLNKSILNDVVINGQQQQSDNVSIKSRGSSITPGAMKDVPSSRQLGRQQIRSSVSNGGVGMNGHSTTPPRQSSQTSSNQENPAVFDEMLNTVLGLPKKGVAVLPQTFPYNKRDKSTPLNQTSMTTNTTITNKTGRDVGKRLFESGTYKDPRLIYDGSQRKEKEEQPLETSV</sequence>
<feature type="compositionally biased region" description="Polar residues" evidence="1">
    <location>
        <begin position="356"/>
        <end position="371"/>
    </location>
</feature>
<feature type="compositionally biased region" description="Basic and acidic residues" evidence="1">
    <location>
        <begin position="1061"/>
        <end position="1070"/>
    </location>
</feature>
<feature type="compositionally biased region" description="Low complexity" evidence="1">
    <location>
        <begin position="1017"/>
        <end position="1030"/>
    </location>
</feature>
<feature type="compositionally biased region" description="Low complexity" evidence="1">
    <location>
        <begin position="1712"/>
        <end position="1737"/>
    </location>
</feature>
<evidence type="ECO:0000313" key="3">
    <source>
        <dbReference type="Proteomes" id="UP000663845"/>
    </source>
</evidence>
<evidence type="ECO:0000313" key="2">
    <source>
        <dbReference type="EMBL" id="CAF1107429.1"/>
    </source>
</evidence>
<feature type="region of interest" description="Disordered" evidence="1">
    <location>
        <begin position="928"/>
        <end position="976"/>
    </location>
</feature>
<feature type="compositionally biased region" description="Polar residues" evidence="1">
    <location>
        <begin position="103"/>
        <end position="121"/>
    </location>
</feature>
<feature type="compositionally biased region" description="Low complexity" evidence="1">
    <location>
        <begin position="222"/>
        <end position="235"/>
    </location>
</feature>
<feature type="region of interest" description="Disordered" evidence="1">
    <location>
        <begin position="1809"/>
        <end position="1831"/>
    </location>
</feature>
<feature type="region of interest" description="Disordered" evidence="1">
    <location>
        <begin position="840"/>
        <end position="912"/>
    </location>
</feature>
<feature type="compositionally biased region" description="Low complexity" evidence="1">
    <location>
        <begin position="1080"/>
        <end position="1099"/>
    </location>
</feature>
<feature type="compositionally biased region" description="Pro residues" evidence="1">
    <location>
        <begin position="1303"/>
        <end position="1312"/>
    </location>
</feature>
<feature type="compositionally biased region" description="Basic and acidic residues" evidence="1">
    <location>
        <begin position="133"/>
        <end position="143"/>
    </location>
</feature>
<feature type="region of interest" description="Disordered" evidence="1">
    <location>
        <begin position="1015"/>
        <end position="1193"/>
    </location>
</feature>
<feature type="compositionally biased region" description="Low complexity" evidence="1">
    <location>
        <begin position="74"/>
        <end position="95"/>
    </location>
</feature>
<feature type="compositionally biased region" description="Polar residues" evidence="1">
    <location>
        <begin position="1701"/>
        <end position="1711"/>
    </location>
</feature>
<feature type="region of interest" description="Disordered" evidence="1">
    <location>
        <begin position="1771"/>
        <end position="1792"/>
    </location>
</feature>
<feature type="compositionally biased region" description="Basic residues" evidence="1">
    <location>
        <begin position="60"/>
        <end position="73"/>
    </location>
</feature>
<protein>
    <submittedName>
        <fullName evidence="2">Uncharacterized protein</fullName>
    </submittedName>
</protein>
<feature type="region of interest" description="Disordered" evidence="1">
    <location>
        <begin position="1244"/>
        <end position="1316"/>
    </location>
</feature>
<feature type="region of interest" description="Disordered" evidence="1">
    <location>
        <begin position="1677"/>
        <end position="1740"/>
    </location>
</feature>
<feature type="compositionally biased region" description="Low complexity" evidence="1">
    <location>
        <begin position="1776"/>
        <end position="1792"/>
    </location>
</feature>
<feature type="region of interest" description="Disordered" evidence="1">
    <location>
        <begin position="217"/>
        <end position="242"/>
    </location>
</feature>
<feature type="compositionally biased region" description="Low complexity" evidence="1">
    <location>
        <begin position="1144"/>
        <end position="1159"/>
    </location>
</feature>
<dbReference type="Proteomes" id="UP000663845">
    <property type="component" value="Unassembled WGS sequence"/>
</dbReference>
<feature type="compositionally biased region" description="Polar residues" evidence="1">
    <location>
        <begin position="144"/>
        <end position="154"/>
    </location>
</feature>
<feature type="compositionally biased region" description="Basic and acidic residues" evidence="1">
    <location>
        <begin position="1809"/>
        <end position="1825"/>
    </location>
</feature>
<organism evidence="2 3">
    <name type="scientific">Adineta steineri</name>
    <dbReference type="NCBI Taxonomy" id="433720"/>
    <lineage>
        <taxon>Eukaryota</taxon>
        <taxon>Metazoa</taxon>
        <taxon>Spiralia</taxon>
        <taxon>Gnathifera</taxon>
        <taxon>Rotifera</taxon>
        <taxon>Eurotatoria</taxon>
        <taxon>Bdelloidea</taxon>
        <taxon>Adinetida</taxon>
        <taxon>Adinetidae</taxon>
        <taxon>Adineta</taxon>
    </lineage>
</organism>
<feature type="compositionally biased region" description="Acidic residues" evidence="1">
    <location>
        <begin position="1119"/>
        <end position="1133"/>
    </location>
</feature>